<keyword evidence="3" id="KW-0812">Transmembrane</keyword>
<accession>A0A848RN22</accession>
<evidence type="ECO:0000256" key="2">
    <source>
        <dbReference type="ARBA" id="ARBA00022475"/>
    </source>
</evidence>
<dbReference type="PANTHER" id="PTHR32196">
    <property type="entry name" value="ABC TRANSPORTER PERMEASE PROTEIN YPHD-RELATED-RELATED"/>
    <property type="match status" value="1"/>
</dbReference>
<comment type="subcellular location">
    <subcellularLocation>
        <location evidence="1">Cell membrane</location>
        <topology evidence="1">Multi-pass membrane protein</topology>
    </subcellularLocation>
</comment>
<evidence type="ECO:0000313" key="7">
    <source>
        <dbReference type="Proteomes" id="UP000187166"/>
    </source>
</evidence>
<protein>
    <submittedName>
        <fullName evidence="6">ABC transporter</fullName>
    </submittedName>
</protein>
<dbReference type="PANTHER" id="PTHR32196:SF69">
    <property type="entry name" value="BRANCHED-CHAIN AMINO ACID TRANSPORT SYSTEM, PERMEASE PROTEIN"/>
    <property type="match status" value="1"/>
</dbReference>
<evidence type="ECO:0000256" key="3">
    <source>
        <dbReference type="ARBA" id="ARBA00022692"/>
    </source>
</evidence>
<evidence type="ECO:0000256" key="4">
    <source>
        <dbReference type="ARBA" id="ARBA00022989"/>
    </source>
</evidence>
<name>A0A1U7LZ00_9FIRM</name>
<sequence length="294" mass="31926">MNSVIMESIVMGLIFSILTIGVVITFKILDFPDMSVEGTFPLGAFSFAKMLTLGINPILAMAVSLIAGGIGGYITYILFRKFKIQAILAGILTMTFLYSVNLRITGTPNVTFFDFKTVFQLFESVPKILILIIITIIIKIVLDWFLKTEKGYLLLATGDNETLVKALGKNPDKYIAIGLIISNALAALAGALMAQSNGYADITMGQSIIVSALASVIIGDAFLKNSNFLNRTTRAIIGAIIYRIIYGIALYIGLAPSDLKGITAIIVVFFIVYNNVSSKGLSVLKEKREENARN</sequence>
<dbReference type="GO" id="GO:0022857">
    <property type="term" value="F:transmembrane transporter activity"/>
    <property type="evidence" value="ECO:0007669"/>
    <property type="project" value="InterPro"/>
</dbReference>
<keyword evidence="2" id="KW-1003">Cell membrane</keyword>
<keyword evidence="5" id="KW-0472">Membrane</keyword>
<dbReference type="STRING" id="1465756.BIV18_03425"/>
<organism evidence="6 7">
    <name type="scientific">Peptoniphilus porci</name>
    <dbReference type="NCBI Taxonomy" id="2652280"/>
    <lineage>
        <taxon>Bacteria</taxon>
        <taxon>Bacillati</taxon>
        <taxon>Bacillota</taxon>
        <taxon>Tissierellia</taxon>
        <taxon>Tissierellales</taxon>
        <taxon>Peptoniphilaceae</taxon>
        <taxon>Peptoniphilus</taxon>
    </lineage>
</organism>
<evidence type="ECO:0000313" key="6">
    <source>
        <dbReference type="EMBL" id="OLR64652.1"/>
    </source>
</evidence>
<dbReference type="eggNOG" id="COG4120">
    <property type="taxonomic scope" value="Bacteria"/>
</dbReference>
<dbReference type="GO" id="GO:0005886">
    <property type="term" value="C:plasma membrane"/>
    <property type="evidence" value="ECO:0007669"/>
    <property type="project" value="UniProtKB-SubCell"/>
</dbReference>
<dbReference type="EMBL" id="MJIH01000001">
    <property type="protein sequence ID" value="OLR64652.1"/>
    <property type="molecule type" value="Genomic_DNA"/>
</dbReference>
<dbReference type="Pfam" id="PF02653">
    <property type="entry name" value="BPD_transp_2"/>
    <property type="match status" value="1"/>
</dbReference>
<dbReference type="InterPro" id="IPR001851">
    <property type="entry name" value="ABC_transp_permease"/>
</dbReference>
<proteinExistence type="predicted"/>
<accession>A0A1U7LZ00</accession>
<comment type="caution">
    <text evidence="6">The sequence shown here is derived from an EMBL/GenBank/DDBJ whole genome shotgun (WGS) entry which is preliminary data.</text>
</comment>
<gene>
    <name evidence="6" type="ORF">BIV18_03425</name>
</gene>
<dbReference type="CDD" id="cd06574">
    <property type="entry name" value="TM_PBP1_branched-chain-AA_like"/>
    <property type="match status" value="1"/>
</dbReference>
<evidence type="ECO:0000256" key="1">
    <source>
        <dbReference type="ARBA" id="ARBA00004651"/>
    </source>
</evidence>
<dbReference type="AlphaFoldDB" id="A0A1U7LZ00"/>
<keyword evidence="7" id="KW-1185">Reference proteome</keyword>
<dbReference type="Proteomes" id="UP000187166">
    <property type="component" value="Unassembled WGS sequence"/>
</dbReference>
<reference evidence="6 7" key="1">
    <citation type="journal article" date="2016" name="Appl. Environ. Microbiol.">
        <title>Function and Phylogeny of Bacterial Butyryl Coenzyme A:Acetate Transferases and Their Diversity in the Proximal Colon of Swine.</title>
        <authorList>
            <person name="Trachsel J."/>
            <person name="Bayles D.O."/>
            <person name="Looft T."/>
            <person name="Levine U.Y."/>
            <person name="Allen H.K."/>
        </authorList>
    </citation>
    <scope>NUCLEOTIDE SEQUENCE [LARGE SCALE GENOMIC DNA]</scope>
    <source>
        <strain evidence="6 7">35-6-1</strain>
    </source>
</reference>
<keyword evidence="4" id="KW-1133">Transmembrane helix</keyword>
<evidence type="ECO:0000256" key="5">
    <source>
        <dbReference type="ARBA" id="ARBA00023136"/>
    </source>
</evidence>
<dbReference type="RefSeq" id="WP_075659293.1">
    <property type="nucleotide sequence ID" value="NZ_JABDSR010000009.1"/>
</dbReference>